<reference evidence="2 3" key="1">
    <citation type="journal article" date="2024" name="G3 (Bethesda)">
        <title>Genome assembly of Hibiscus sabdariffa L. provides insights into metabolisms of medicinal natural products.</title>
        <authorList>
            <person name="Kim T."/>
        </authorList>
    </citation>
    <scope>NUCLEOTIDE SEQUENCE [LARGE SCALE GENOMIC DNA]</scope>
    <source>
        <strain evidence="2">TK-2024</strain>
        <tissue evidence="2">Old leaves</tissue>
    </source>
</reference>
<dbReference type="Proteomes" id="UP001472677">
    <property type="component" value="Unassembled WGS sequence"/>
</dbReference>
<evidence type="ECO:0000313" key="3">
    <source>
        <dbReference type="Proteomes" id="UP001472677"/>
    </source>
</evidence>
<protein>
    <submittedName>
        <fullName evidence="2">Uncharacterized protein</fullName>
    </submittedName>
</protein>
<accession>A0ABR2F8F4</accession>
<keyword evidence="3" id="KW-1185">Reference proteome</keyword>
<evidence type="ECO:0000313" key="2">
    <source>
        <dbReference type="EMBL" id="KAK8574590.1"/>
    </source>
</evidence>
<gene>
    <name evidence="2" type="ORF">V6N12_062280</name>
</gene>
<feature type="compositionally biased region" description="Polar residues" evidence="1">
    <location>
        <begin position="12"/>
        <end position="29"/>
    </location>
</feature>
<dbReference type="EMBL" id="JBBPBM010000007">
    <property type="protein sequence ID" value="KAK8574590.1"/>
    <property type="molecule type" value="Genomic_DNA"/>
</dbReference>
<evidence type="ECO:0000256" key="1">
    <source>
        <dbReference type="SAM" id="MobiDB-lite"/>
    </source>
</evidence>
<proteinExistence type="predicted"/>
<sequence>MLDHRQCHLSGSPLSFSRTTPQGSENSLEATVEGNRCRRRSGGDLGQTRPPFKRSHRAPPPPRLIFSRNYRVASMSWKCILAVG</sequence>
<comment type="caution">
    <text evidence="2">The sequence shown here is derived from an EMBL/GenBank/DDBJ whole genome shotgun (WGS) entry which is preliminary data.</text>
</comment>
<name>A0ABR2F8F4_9ROSI</name>
<organism evidence="2 3">
    <name type="scientific">Hibiscus sabdariffa</name>
    <name type="common">roselle</name>
    <dbReference type="NCBI Taxonomy" id="183260"/>
    <lineage>
        <taxon>Eukaryota</taxon>
        <taxon>Viridiplantae</taxon>
        <taxon>Streptophyta</taxon>
        <taxon>Embryophyta</taxon>
        <taxon>Tracheophyta</taxon>
        <taxon>Spermatophyta</taxon>
        <taxon>Magnoliopsida</taxon>
        <taxon>eudicotyledons</taxon>
        <taxon>Gunneridae</taxon>
        <taxon>Pentapetalae</taxon>
        <taxon>rosids</taxon>
        <taxon>malvids</taxon>
        <taxon>Malvales</taxon>
        <taxon>Malvaceae</taxon>
        <taxon>Malvoideae</taxon>
        <taxon>Hibiscus</taxon>
    </lineage>
</organism>
<feature type="region of interest" description="Disordered" evidence="1">
    <location>
        <begin position="1"/>
        <end position="61"/>
    </location>
</feature>